<dbReference type="Pfam" id="PF11832">
    <property type="entry name" value="DUF3352"/>
    <property type="match status" value="1"/>
</dbReference>
<comment type="caution">
    <text evidence="2">The sequence shown here is derived from an EMBL/GenBank/DDBJ whole genome shotgun (WGS) entry which is preliminary data.</text>
</comment>
<sequence length="518" mass="54510">MTDTSTPTPTPPPSSRKGLALGVGGAVLAVAAVGGGVWGYKVFYGQGDQPAQALPAKGLLGYVAIDMSPNGEQLLAARTTLKKFPGIADEIKLGGKDDIRKEIFDKIKGDGAGCAGLDDYDKDVKPWLGDRLAVAALDAGKGEDPTPVIVVQTTDHAKAKAAVPSIVKCFDKDIDSTEKPTSTAFSGDWLVLAQGEGKAEAAVKSAAKASLADDDNYSTWTDAAGDPGIVTAYGSPLGYQRVLDFFEADSGVKLPDAATDEAKKFEGAGLVGRFRDGGLEIEAASKAQADVATSGDIVESLPKSTVAAFAVGLPDGWRAKIEKAYGPMLEDEAGMSLKQAEEMLTQETGLSFDDIETLLGEGLTVSVDSDLSSDAFKRMDLTGIPVGIKIKGDPDKIEKVLEKVRDTFGKQGMPNGFIVSKKSGDYEIVSISPKYADTLADEHGLGDSEAFKKLVPNAGDSANSFFLNFDAKNWLDDLFKDFDAPKDIRDNVEPLSGIGVSSWKDGDEAHVLIKVATD</sequence>
<gene>
    <name evidence="2" type="ORF">EPD65_10270</name>
</gene>
<dbReference type="AlphaFoldDB" id="A0A4R1C0Y1"/>
<evidence type="ECO:0000313" key="3">
    <source>
        <dbReference type="Proteomes" id="UP000295453"/>
    </source>
</evidence>
<dbReference type="EMBL" id="SJZJ01000016">
    <property type="protein sequence ID" value="TCJ23648.1"/>
    <property type="molecule type" value="Genomic_DNA"/>
</dbReference>
<keyword evidence="1" id="KW-1133">Transmembrane helix</keyword>
<keyword evidence="1" id="KW-0812">Transmembrane</keyword>
<dbReference type="Proteomes" id="UP000295453">
    <property type="component" value="Unassembled WGS sequence"/>
</dbReference>
<name>A0A4R1C0Y1_9ACTN</name>
<proteinExistence type="predicted"/>
<accession>A0A4R1C0Y1</accession>
<reference evidence="2 3" key="1">
    <citation type="submission" date="2019-03" db="EMBL/GenBank/DDBJ databases">
        <authorList>
            <person name="Kim M.K.M."/>
        </authorList>
    </citation>
    <scope>NUCLEOTIDE SEQUENCE [LARGE SCALE GENOMIC DNA]</scope>
    <source>
        <strain evidence="2 3">18JY15-6</strain>
    </source>
</reference>
<dbReference type="RefSeq" id="WP_131583783.1">
    <property type="nucleotide sequence ID" value="NZ_SJZJ01000016.1"/>
</dbReference>
<evidence type="ECO:0000256" key="1">
    <source>
        <dbReference type="SAM" id="Phobius"/>
    </source>
</evidence>
<evidence type="ECO:0000313" key="2">
    <source>
        <dbReference type="EMBL" id="TCJ23648.1"/>
    </source>
</evidence>
<keyword evidence="1" id="KW-0472">Membrane</keyword>
<organism evidence="2 3">
    <name type="scientific">Nocardioides jejuensis</name>
    <dbReference type="NCBI Taxonomy" id="2502782"/>
    <lineage>
        <taxon>Bacteria</taxon>
        <taxon>Bacillati</taxon>
        <taxon>Actinomycetota</taxon>
        <taxon>Actinomycetes</taxon>
        <taxon>Propionibacteriales</taxon>
        <taxon>Nocardioidaceae</taxon>
        <taxon>Nocardioides</taxon>
    </lineage>
</organism>
<dbReference type="InterPro" id="IPR021787">
    <property type="entry name" value="DUF3352"/>
</dbReference>
<keyword evidence="3" id="KW-1185">Reference proteome</keyword>
<dbReference type="OrthoDB" id="5241887at2"/>
<protein>
    <submittedName>
        <fullName evidence="2">DUF3352 domain-containing protein</fullName>
    </submittedName>
</protein>
<feature type="transmembrane region" description="Helical" evidence="1">
    <location>
        <begin position="20"/>
        <end position="40"/>
    </location>
</feature>